<dbReference type="EMBL" id="AB170124">
    <property type="protein sequence ID" value="BAE87187.1"/>
    <property type="molecule type" value="mRNA"/>
</dbReference>
<dbReference type="AlphaFoldDB" id="I7G7H3"/>
<organism evidence="1">
    <name type="scientific">Macaca fascicularis</name>
    <name type="common">Crab-eating macaque</name>
    <name type="synonym">Cynomolgus monkey</name>
    <dbReference type="NCBI Taxonomy" id="9541"/>
    <lineage>
        <taxon>Eukaryota</taxon>
        <taxon>Metazoa</taxon>
        <taxon>Chordata</taxon>
        <taxon>Craniata</taxon>
        <taxon>Vertebrata</taxon>
        <taxon>Euteleostomi</taxon>
        <taxon>Mammalia</taxon>
        <taxon>Eutheria</taxon>
        <taxon>Euarchontoglires</taxon>
        <taxon>Primates</taxon>
        <taxon>Haplorrhini</taxon>
        <taxon>Catarrhini</taxon>
        <taxon>Cercopithecidae</taxon>
        <taxon>Cercopithecinae</taxon>
        <taxon>Macaca</taxon>
    </lineage>
</organism>
<proteinExistence type="evidence at transcript level"/>
<protein>
    <submittedName>
        <fullName evidence="1">Macaca fascicularis brain cDNA clone: QbsB-10321, similar to human heat shock 90kDa protein 1, alpha (HSPCA), mRNA, RefSeq: NM_005348.2</fullName>
    </submittedName>
</protein>
<sequence>MMSSTPGSPQQGDHLQ</sequence>
<name>I7G7H3_MACFA</name>
<keyword evidence="1" id="KW-0346">Stress response</keyword>
<reference evidence="1" key="1">
    <citation type="journal article" date="2007" name="PLoS Biol.">
        <title>Rate of evolution in brain-expressed genes in humans and other primates.</title>
        <authorList>
            <person name="Wang H.-Y."/>
            <person name="Chien H.-C."/>
            <person name="Osada N."/>
            <person name="Hashimoto K."/>
            <person name="Sugano S."/>
            <person name="Gojobori T."/>
            <person name="Chou C.-K."/>
            <person name="Tsai S.-F."/>
            <person name="Wu C.-I."/>
            <person name="Shen C.-K.J."/>
        </authorList>
    </citation>
    <scope>NUCLEOTIDE SEQUENCE</scope>
</reference>
<evidence type="ECO:0000313" key="1">
    <source>
        <dbReference type="EMBL" id="BAE87187.1"/>
    </source>
</evidence>
<accession>I7G7H3</accession>